<sequence>MSNVLLQRLLDHYGRTLNTELTLEKGVCALLDAQQQELVVMELPPGENLLLHCQIMPPQEMADDPAMWRALLAMNFEMEAMRGCWLALDAQLTLRLCCQQPLEQLDPPRFTTLVNAFIDQGEQIRGFMPTLLTRLAETAEAAA</sequence>
<keyword evidence="2" id="KW-1185">Reference proteome</keyword>
<evidence type="ECO:0000313" key="2">
    <source>
        <dbReference type="Proteomes" id="UP000238365"/>
    </source>
</evidence>
<dbReference type="OrthoDB" id="7026419at2"/>
<dbReference type="Pfam" id="PF05932">
    <property type="entry name" value="CesT"/>
    <property type="match status" value="1"/>
</dbReference>
<dbReference type="InterPro" id="IPR010261">
    <property type="entry name" value="Tir_chaperone"/>
</dbReference>
<dbReference type="EMBL" id="CP026377">
    <property type="protein sequence ID" value="AUX92208.1"/>
    <property type="molecule type" value="Genomic_DNA"/>
</dbReference>
<dbReference type="Gene3D" id="3.30.1460.10">
    <property type="match status" value="1"/>
</dbReference>
<dbReference type="Proteomes" id="UP000238365">
    <property type="component" value="Chromosome"/>
</dbReference>
<gene>
    <name evidence="1" type="ORF">C2E15_03240</name>
</gene>
<accession>A0A1X1DKR4</accession>
<name>A0A1X1DKR4_9GAMM</name>
<evidence type="ECO:0000313" key="1">
    <source>
        <dbReference type="EMBL" id="AUX92208.1"/>
    </source>
</evidence>
<dbReference type="SUPFAM" id="SSF69635">
    <property type="entry name" value="Type III secretory system chaperone-like"/>
    <property type="match status" value="1"/>
</dbReference>
<proteinExistence type="predicted"/>
<dbReference type="KEGG" id="pgz:C2E15_03240"/>
<evidence type="ECO:0008006" key="3">
    <source>
        <dbReference type="Google" id="ProtNLM"/>
    </source>
</evidence>
<dbReference type="AlphaFoldDB" id="A0A1X1DKR4"/>
<protein>
    <recommendedName>
        <fullName evidence="3">Tir chaperone family protein</fullName>
    </recommendedName>
</protein>
<reference evidence="1 2" key="1">
    <citation type="submission" date="2018-01" db="EMBL/GenBank/DDBJ databases">
        <title>Complete and assembled Genome of Pantoea gaviniae DSM22758T.</title>
        <authorList>
            <person name="Stevens M.J.A."/>
            <person name="Zurfluh K."/>
            <person name="Stephan R."/>
        </authorList>
    </citation>
    <scope>NUCLEOTIDE SEQUENCE [LARGE SCALE GENOMIC DNA]</scope>
    <source>
        <strain evidence="1 2">DSM 22758</strain>
    </source>
</reference>
<dbReference type="RefSeq" id="WP_104956107.1">
    <property type="nucleotide sequence ID" value="NZ_CP026377.1"/>
</dbReference>
<dbReference type="GO" id="GO:0030254">
    <property type="term" value="P:protein secretion by the type III secretion system"/>
    <property type="evidence" value="ECO:0007669"/>
    <property type="project" value="InterPro"/>
</dbReference>
<organism evidence="1 2">
    <name type="scientific">Mixta gaviniae</name>
    <dbReference type="NCBI Taxonomy" id="665914"/>
    <lineage>
        <taxon>Bacteria</taxon>
        <taxon>Pseudomonadati</taxon>
        <taxon>Pseudomonadota</taxon>
        <taxon>Gammaproteobacteria</taxon>
        <taxon>Enterobacterales</taxon>
        <taxon>Erwiniaceae</taxon>
        <taxon>Mixta</taxon>
    </lineage>
</organism>
<dbReference type="CDD" id="cd17024">
    <property type="entry name" value="T3SC_IA_DspF-like"/>
    <property type="match status" value="1"/>
</dbReference>